<proteinExistence type="predicted"/>
<accession>A0ABM6KP32</accession>
<protein>
    <submittedName>
        <fullName evidence="1">Uncharacterized protein</fullName>
    </submittedName>
</protein>
<keyword evidence="2" id="KW-1185">Reference proteome</keyword>
<dbReference type="EMBL" id="CP020880">
    <property type="protein sequence ID" value="ART78263.1"/>
    <property type="molecule type" value="Genomic_DNA"/>
</dbReference>
<evidence type="ECO:0000313" key="1">
    <source>
        <dbReference type="EMBL" id="ART78263.1"/>
    </source>
</evidence>
<reference evidence="1 2" key="1">
    <citation type="submission" date="2017-04" db="EMBL/GenBank/DDBJ databases">
        <title>Complete Genome Sequence of the Bacillus horikoshii 20a strain from Cuatro Cienegas, Coahuila, Mexico.</title>
        <authorList>
            <person name="Zarza E."/>
            <person name="Alcaraz L.D."/>
            <person name="Aguilar-Salinas B."/>
            <person name="Islas A."/>
            <person name="Olmedo-Alvarez G."/>
        </authorList>
    </citation>
    <scope>NUCLEOTIDE SEQUENCE [LARGE SCALE GENOMIC DNA]</scope>
    <source>
        <strain evidence="1 2">20a</strain>
    </source>
</reference>
<dbReference type="Proteomes" id="UP000195573">
    <property type="component" value="Chromosome"/>
</dbReference>
<evidence type="ECO:0000313" key="2">
    <source>
        <dbReference type="Proteomes" id="UP000195573"/>
    </source>
</evidence>
<gene>
    <name evidence="1" type="ORF">B4U37_20400</name>
</gene>
<sequence>MSNPVKQHNLKLPNSHIMFTIDKLNLYVICDKIMLYNSRMRKTVHHLAVFFWKNTEHKKAGSKRNLTNEKNVDFSLQHIDIDKVLLYAYKGYKMIGFS</sequence>
<name>A0ABM6KP32_9BACI</name>
<organism evidence="1 2">
    <name type="scientific">Sutcliffiella horikoshii</name>
    <dbReference type="NCBI Taxonomy" id="79883"/>
    <lineage>
        <taxon>Bacteria</taxon>
        <taxon>Bacillati</taxon>
        <taxon>Bacillota</taxon>
        <taxon>Bacilli</taxon>
        <taxon>Bacillales</taxon>
        <taxon>Bacillaceae</taxon>
        <taxon>Sutcliffiella</taxon>
    </lineage>
</organism>